<feature type="domain" description="SMP-LTD" evidence="12">
    <location>
        <begin position="1"/>
        <end position="202"/>
    </location>
</feature>
<accession>A0A9P7V6M8</accession>
<dbReference type="GeneID" id="66115843"/>
<dbReference type="RefSeq" id="XP_043047658.1">
    <property type="nucleotide sequence ID" value="XM_043193232.1"/>
</dbReference>
<evidence type="ECO:0000256" key="3">
    <source>
        <dbReference type="ARBA" id="ARBA00022452"/>
    </source>
</evidence>
<dbReference type="PANTHER" id="PTHR28185">
    <property type="entry name" value="MITOCHONDRIAL DISTRIBUTION AND MORPHOLOGY PROTEIN 34"/>
    <property type="match status" value="1"/>
</dbReference>
<dbReference type="OrthoDB" id="17927at2759"/>
<comment type="subcellular location">
    <subcellularLocation>
        <location evidence="1">Membrane</location>
    </subcellularLocation>
    <subcellularLocation>
        <location evidence="10">Mitochondrion outer membrane</location>
        <topology evidence="10">Multi-pass membrane protein</topology>
    </subcellularLocation>
    <text evidence="10">The ERMES/MDM complex localizes to a few discrete foci (around 10 per single cell), that represent mitochondria-endoplasmic reticulum junctions. These foci are often found next to mtDNA nucleoids.</text>
</comment>
<evidence type="ECO:0000256" key="9">
    <source>
        <dbReference type="ARBA" id="ARBA00023136"/>
    </source>
</evidence>
<comment type="caution">
    <text evidence="13">The sequence shown here is derived from an EMBL/GenBank/DDBJ whole genome shotgun (WGS) entry which is preliminary data.</text>
</comment>
<comment type="domain">
    <text evidence="10">Lacks alpha-helical transmembrane segments, suggesting that it resides in the membrane via beta-sheet conformations similar to those predicted for other outer membrane proteins and porin.</text>
</comment>
<evidence type="ECO:0000256" key="5">
    <source>
        <dbReference type="ARBA" id="ARBA00022787"/>
    </source>
</evidence>
<name>A0A9P7V6M8_9ASCO</name>
<dbReference type="CDD" id="cd21673">
    <property type="entry name" value="SMP_Mdm34"/>
    <property type="match status" value="1"/>
</dbReference>
<evidence type="ECO:0000313" key="14">
    <source>
        <dbReference type="Proteomes" id="UP000790833"/>
    </source>
</evidence>
<keyword evidence="5 10" id="KW-1000">Mitochondrion outer membrane</keyword>
<comment type="function">
    <text evidence="10">Component of the ERMES/MDM complex, which serves as a molecular tether to connect the endoplasmic reticulum (ER) and mitochondria. Components of this complex are involved in the control of mitochondrial shape and protein biogenesis, and function in nonvesicular lipid trafficking between the ER and mitochondria. MDM34 is required for the interaction of the ER-resident membrane protein MMM1 and the outer mitochondrial membrane-resident beta-barrel protein MDM10.</text>
</comment>
<evidence type="ECO:0000256" key="1">
    <source>
        <dbReference type="ARBA" id="ARBA00004370"/>
    </source>
</evidence>
<keyword evidence="6" id="KW-0445">Lipid transport</keyword>
<keyword evidence="4 10" id="KW-0812">Transmembrane</keyword>
<organism evidence="13 14">
    <name type="scientific">Scheffersomyces spartinae</name>
    <dbReference type="NCBI Taxonomy" id="45513"/>
    <lineage>
        <taxon>Eukaryota</taxon>
        <taxon>Fungi</taxon>
        <taxon>Dikarya</taxon>
        <taxon>Ascomycota</taxon>
        <taxon>Saccharomycotina</taxon>
        <taxon>Pichiomycetes</taxon>
        <taxon>Debaryomycetaceae</taxon>
        <taxon>Scheffersomyces</taxon>
    </lineage>
</organism>
<dbReference type="GO" id="GO:0032865">
    <property type="term" value="C:ERMES complex"/>
    <property type="evidence" value="ECO:0007669"/>
    <property type="project" value="UniProtKB-UniRule"/>
</dbReference>
<evidence type="ECO:0000313" key="13">
    <source>
        <dbReference type="EMBL" id="KAG7192107.1"/>
    </source>
</evidence>
<gene>
    <name evidence="10 13" type="primary">MDM34</name>
    <name evidence="13" type="ORF">KQ657_002469</name>
</gene>
<dbReference type="GO" id="GO:0007005">
    <property type="term" value="P:mitochondrion organization"/>
    <property type="evidence" value="ECO:0007669"/>
    <property type="project" value="InterPro"/>
</dbReference>
<dbReference type="HAMAP" id="MF_03105">
    <property type="entry name" value="Mdm34"/>
    <property type="match status" value="1"/>
</dbReference>
<dbReference type="PANTHER" id="PTHR28185:SF1">
    <property type="entry name" value="MITOCHONDRIAL DISTRIBUTION AND MORPHOLOGY PROTEIN 34"/>
    <property type="match status" value="1"/>
</dbReference>
<keyword evidence="8 10" id="KW-0496">Mitochondrion</keyword>
<feature type="region of interest" description="Disordered" evidence="11">
    <location>
        <begin position="337"/>
        <end position="356"/>
    </location>
</feature>
<dbReference type="GO" id="GO:1990456">
    <property type="term" value="P:mitochondrion-endoplasmic reticulum membrane tethering"/>
    <property type="evidence" value="ECO:0007669"/>
    <property type="project" value="TreeGrafter"/>
</dbReference>
<evidence type="ECO:0000256" key="4">
    <source>
        <dbReference type="ARBA" id="ARBA00022692"/>
    </source>
</evidence>
<evidence type="ECO:0000256" key="11">
    <source>
        <dbReference type="SAM" id="MobiDB-lite"/>
    </source>
</evidence>
<proteinExistence type="inferred from homology"/>
<evidence type="ECO:0000259" key="12">
    <source>
        <dbReference type="PROSITE" id="PS51847"/>
    </source>
</evidence>
<reference evidence="13" key="1">
    <citation type="submission" date="2021-03" db="EMBL/GenBank/DDBJ databases">
        <authorList>
            <person name="Palmer J.M."/>
        </authorList>
    </citation>
    <scope>NUCLEOTIDE SEQUENCE</scope>
    <source>
        <strain evidence="13">ARV_011</strain>
    </source>
</reference>
<keyword evidence="9 10" id="KW-0472">Membrane</keyword>
<keyword evidence="14" id="KW-1185">Reference proteome</keyword>
<dbReference type="AlphaFoldDB" id="A0A9P7V6M8"/>
<evidence type="ECO:0000256" key="2">
    <source>
        <dbReference type="ARBA" id="ARBA00022448"/>
    </source>
</evidence>
<dbReference type="InterPro" id="IPR031468">
    <property type="entry name" value="SMP_LBD"/>
</dbReference>
<evidence type="ECO:0000256" key="7">
    <source>
        <dbReference type="ARBA" id="ARBA00023121"/>
    </source>
</evidence>
<keyword evidence="7" id="KW-0446">Lipid-binding</keyword>
<evidence type="ECO:0000256" key="10">
    <source>
        <dbReference type="HAMAP-Rule" id="MF_03105"/>
    </source>
</evidence>
<keyword evidence="2" id="KW-0813">Transport</keyword>
<dbReference type="InterPro" id="IPR058825">
    <property type="entry name" value="MDM34_N"/>
</dbReference>
<evidence type="ECO:0000256" key="6">
    <source>
        <dbReference type="ARBA" id="ARBA00023055"/>
    </source>
</evidence>
<dbReference type="Pfam" id="PF26545">
    <property type="entry name" value="Mdm34_N"/>
    <property type="match status" value="1"/>
</dbReference>
<protein>
    <recommendedName>
        <fullName evidence="10">Mitochondrial distribution and morphology protein 34</fullName>
    </recommendedName>
</protein>
<comment type="similarity">
    <text evidence="10">Belongs to the MDM34 family.</text>
</comment>
<sequence>MSFKVNWKSLESDSLGGWTREILTEVLNSGKRPNILASSIAIKDLNFGKIAPEFEILEIGELDRDRFRGIFKITYEGDFHLTLHTEVQANPLNIYTANSHESFAGYDESFVTPHFLLSSDPFAIPLDLKLSDIKINGIGIIVFSKSKGLTLVFRNDPLDSIKVSSTFDTVQVLANFLQKQIENQIRDLFRETLPTLIHQVSLKYTDLNKDTFVDLHSEISNYMDTPPAPSLPPFDVNIAYSSANLQRNLHYFTSRETLDLHVPKFKHIIQRAHLDILTKKVPNLLDSLNESLLLAPENYFPKISTNAVPIDLLSDSDYNKVGSIIDEISRIQSSSFMKGGATTTGGNGGTTTTNKPHRRVIKLGGKLKSKNNKVKSMQPPPSDDLINDGGMTLLTQDFSSPRPSTAPIISDSETSTLVDVCSPMSLTNSIEIKHPTPMRVSQSKSLQDDINLIEDSEQKILVSNVKPKGLFVEPSPCDPPPTISTQQEQQHSHLIGSFTPELNGCSTFLSKTNSNSSSSFLTGVGLGNNYFNFTQNHQPSTSPIRRELAQLVVTERKSQTKSNNYIDLKKISIGGHESSRLFDIPPPPYYASSYV</sequence>
<dbReference type="GO" id="GO:0015914">
    <property type="term" value="P:phospholipid transport"/>
    <property type="evidence" value="ECO:0007669"/>
    <property type="project" value="TreeGrafter"/>
</dbReference>
<dbReference type="EMBL" id="JAHMUF010000020">
    <property type="protein sequence ID" value="KAG7192107.1"/>
    <property type="molecule type" value="Genomic_DNA"/>
</dbReference>
<dbReference type="PROSITE" id="PS51847">
    <property type="entry name" value="SMP"/>
    <property type="match status" value="1"/>
</dbReference>
<dbReference type="InterPro" id="IPR027536">
    <property type="entry name" value="MDM34"/>
</dbReference>
<comment type="subunit">
    <text evidence="10">Component of the ER-mitochondria encounter structure (ERMES) or MDM complex, composed of MMM1, MDM10, MDM12 and MDM34.</text>
</comment>
<evidence type="ECO:0000256" key="8">
    <source>
        <dbReference type="ARBA" id="ARBA00023128"/>
    </source>
</evidence>
<dbReference type="Proteomes" id="UP000790833">
    <property type="component" value="Unassembled WGS sequence"/>
</dbReference>
<keyword evidence="3 10" id="KW-1134">Transmembrane beta strand</keyword>
<dbReference type="GO" id="GO:0008289">
    <property type="term" value="F:lipid binding"/>
    <property type="evidence" value="ECO:0007669"/>
    <property type="project" value="UniProtKB-KW"/>
</dbReference>